<evidence type="ECO:0000313" key="5">
    <source>
        <dbReference type="Proteomes" id="UP000245080"/>
    </source>
</evidence>
<dbReference type="PROSITE" id="PS51186">
    <property type="entry name" value="GNAT"/>
    <property type="match status" value="1"/>
</dbReference>
<dbReference type="InterPro" id="IPR000182">
    <property type="entry name" value="GNAT_dom"/>
</dbReference>
<dbReference type="CDD" id="cd04301">
    <property type="entry name" value="NAT_SF"/>
    <property type="match status" value="1"/>
</dbReference>
<evidence type="ECO:0000256" key="2">
    <source>
        <dbReference type="ARBA" id="ARBA00023315"/>
    </source>
</evidence>
<dbReference type="PANTHER" id="PTHR43072">
    <property type="entry name" value="N-ACETYLTRANSFERASE"/>
    <property type="match status" value="1"/>
</dbReference>
<gene>
    <name evidence="4" type="ORF">DCM90_06365</name>
</gene>
<dbReference type="EMBL" id="QCXQ01000002">
    <property type="protein sequence ID" value="PWG00543.1"/>
    <property type="molecule type" value="Genomic_DNA"/>
</dbReference>
<evidence type="ECO:0000256" key="1">
    <source>
        <dbReference type="ARBA" id="ARBA00022679"/>
    </source>
</evidence>
<dbReference type="Proteomes" id="UP000245080">
    <property type="component" value="Unassembled WGS sequence"/>
</dbReference>
<organism evidence="4 5">
    <name type="scientific">Levilactobacillus bambusae</name>
    <dbReference type="NCBI Taxonomy" id="2024736"/>
    <lineage>
        <taxon>Bacteria</taxon>
        <taxon>Bacillati</taxon>
        <taxon>Bacillota</taxon>
        <taxon>Bacilli</taxon>
        <taxon>Lactobacillales</taxon>
        <taxon>Lactobacillaceae</taxon>
        <taxon>Levilactobacillus</taxon>
    </lineage>
</organism>
<name>A0A2V1N0K3_9LACO</name>
<keyword evidence="2" id="KW-0012">Acyltransferase</keyword>
<proteinExistence type="predicted"/>
<dbReference type="SUPFAM" id="SSF55729">
    <property type="entry name" value="Acyl-CoA N-acyltransferases (Nat)"/>
    <property type="match status" value="1"/>
</dbReference>
<dbReference type="InterPro" id="IPR016181">
    <property type="entry name" value="Acyl_CoA_acyltransferase"/>
</dbReference>
<protein>
    <submittedName>
        <fullName evidence="4">GNAT family N-acetyltransferase</fullName>
    </submittedName>
</protein>
<dbReference type="GO" id="GO:0016747">
    <property type="term" value="F:acyltransferase activity, transferring groups other than amino-acyl groups"/>
    <property type="evidence" value="ECO:0007669"/>
    <property type="project" value="InterPro"/>
</dbReference>
<accession>A0A2V1N0K3</accession>
<dbReference type="PANTHER" id="PTHR43072:SF23">
    <property type="entry name" value="UPF0039 PROTEIN C11D3.02C"/>
    <property type="match status" value="1"/>
</dbReference>
<comment type="caution">
    <text evidence="4">The sequence shown here is derived from an EMBL/GenBank/DDBJ whole genome shotgun (WGS) entry which is preliminary data.</text>
</comment>
<dbReference type="Pfam" id="PF00583">
    <property type="entry name" value="Acetyltransf_1"/>
    <property type="match status" value="1"/>
</dbReference>
<dbReference type="Gene3D" id="3.40.630.30">
    <property type="match status" value="1"/>
</dbReference>
<evidence type="ECO:0000259" key="3">
    <source>
        <dbReference type="PROSITE" id="PS51186"/>
    </source>
</evidence>
<dbReference type="AlphaFoldDB" id="A0A2V1N0K3"/>
<keyword evidence="5" id="KW-1185">Reference proteome</keyword>
<dbReference type="OrthoDB" id="9798006at2"/>
<reference evidence="4 5" key="1">
    <citation type="journal article" date="2018" name="Int. J. Syst. Evol. Microbiol.">
        <title>Lactobacillus bambusae sp. nov., isolated from a traditional fermented Ma-bamboo shoots of Taiwan.</title>
        <authorList>
            <person name="Wang L.-T."/>
        </authorList>
    </citation>
    <scope>NUCLEOTIDE SEQUENCE [LARGE SCALE GENOMIC DNA]</scope>
    <source>
        <strain evidence="4 5">BS-W1</strain>
    </source>
</reference>
<evidence type="ECO:0000313" key="4">
    <source>
        <dbReference type="EMBL" id="PWG00543.1"/>
    </source>
</evidence>
<feature type="domain" description="N-acetyltransferase" evidence="3">
    <location>
        <begin position="31"/>
        <end position="188"/>
    </location>
</feature>
<keyword evidence="1 4" id="KW-0808">Transferase</keyword>
<sequence length="193" mass="21567">MSNGDNSFRSKLTNPSNNPHNVGKDVIDLTLQFQIATLADLPDIVAIYNESIPNHHITADLAPVTVSDRQSWFDAHSPAKYPLWVIYSGPQLVGWLSLSPYSDRAGYRQTSEISLYLTLTAQGHHFGRQSLQFALEQAPQFGFTVLISRVFGSNHASRHLFETGGFDHWGHLPRIANQAGAWEDLEVYGIQLH</sequence>